<sequence>MARALWFGSRWRAQTNNMELTNSTDIKSRSMFILKGSTKECKKELNLYAVCSNEKAYVVVVAHDGNGDILKGLEVRNIQMAELASSYRVDVVSSYRVDLAMAELASYRVDLALAELVASKVELVASKAELVASRAKLAGSTDMIVEMVHTLLRAKVPYMKNLKM</sequence>
<dbReference type="AlphaFoldDB" id="A0AAW2E2J1"/>
<evidence type="ECO:0000313" key="2">
    <source>
        <dbReference type="Proteomes" id="UP001459277"/>
    </source>
</evidence>
<dbReference type="EMBL" id="JAZDWU010000001">
    <property type="protein sequence ID" value="KAL0015246.1"/>
    <property type="molecule type" value="Genomic_DNA"/>
</dbReference>
<gene>
    <name evidence="1" type="ORF">SO802_002315</name>
</gene>
<protein>
    <submittedName>
        <fullName evidence="1">Uncharacterized protein</fullName>
    </submittedName>
</protein>
<reference evidence="1 2" key="1">
    <citation type="submission" date="2024-01" db="EMBL/GenBank/DDBJ databases">
        <title>A telomere-to-telomere, gap-free genome of sweet tea (Lithocarpus litseifolius).</title>
        <authorList>
            <person name="Zhou J."/>
        </authorList>
    </citation>
    <scope>NUCLEOTIDE SEQUENCE [LARGE SCALE GENOMIC DNA]</scope>
    <source>
        <strain evidence="1">Zhou-2022a</strain>
        <tissue evidence="1">Leaf</tissue>
    </source>
</reference>
<name>A0AAW2E2J1_9ROSI</name>
<dbReference type="Proteomes" id="UP001459277">
    <property type="component" value="Unassembled WGS sequence"/>
</dbReference>
<evidence type="ECO:0000313" key="1">
    <source>
        <dbReference type="EMBL" id="KAL0015246.1"/>
    </source>
</evidence>
<comment type="caution">
    <text evidence="1">The sequence shown here is derived from an EMBL/GenBank/DDBJ whole genome shotgun (WGS) entry which is preliminary data.</text>
</comment>
<organism evidence="1 2">
    <name type="scientific">Lithocarpus litseifolius</name>
    <dbReference type="NCBI Taxonomy" id="425828"/>
    <lineage>
        <taxon>Eukaryota</taxon>
        <taxon>Viridiplantae</taxon>
        <taxon>Streptophyta</taxon>
        <taxon>Embryophyta</taxon>
        <taxon>Tracheophyta</taxon>
        <taxon>Spermatophyta</taxon>
        <taxon>Magnoliopsida</taxon>
        <taxon>eudicotyledons</taxon>
        <taxon>Gunneridae</taxon>
        <taxon>Pentapetalae</taxon>
        <taxon>rosids</taxon>
        <taxon>fabids</taxon>
        <taxon>Fagales</taxon>
        <taxon>Fagaceae</taxon>
        <taxon>Lithocarpus</taxon>
    </lineage>
</organism>
<accession>A0AAW2E2J1</accession>
<keyword evidence="2" id="KW-1185">Reference proteome</keyword>
<proteinExistence type="predicted"/>